<reference evidence="1 2" key="1">
    <citation type="submission" date="2015-09" db="EMBL/GenBank/DDBJ databases">
        <title>Draft genome sequence of Thermus scotoductus strain K1 isolated from a geothermal spring in Nagorno-Karabakh, Armenia.</title>
        <authorList>
            <person name="Saghatelyan A."/>
            <person name="Poghosyan L."/>
            <person name="Panosyan H."/>
            <person name="Birkeland N.-K."/>
        </authorList>
    </citation>
    <scope>NUCLEOTIDE SEQUENCE [LARGE SCALE GENOMIC DNA]</scope>
    <source>
        <strain evidence="1 2">K1</strain>
    </source>
</reference>
<dbReference type="Gene3D" id="3.30.160.250">
    <property type="match status" value="1"/>
</dbReference>
<dbReference type="PATRIC" id="fig|37636.3.peg.2103"/>
<evidence type="ECO:0000313" key="2">
    <source>
        <dbReference type="Proteomes" id="UP000053099"/>
    </source>
</evidence>
<sequence length="75" mass="8497">MKRYWIRVYPDPEEPGVWLAEVPAVYGVRSDGDSREEAIRNVQEALEAMLEALKAKGLPIPEAEEEWVEVQVDAA</sequence>
<dbReference type="Proteomes" id="UP000053099">
    <property type="component" value="Unassembled WGS sequence"/>
</dbReference>
<dbReference type="EMBL" id="LJJR01000005">
    <property type="protein sequence ID" value="KPD32723.1"/>
    <property type="molecule type" value="Genomic_DNA"/>
</dbReference>
<dbReference type="SUPFAM" id="SSF143100">
    <property type="entry name" value="TTHA1013/TTHA0281-like"/>
    <property type="match status" value="1"/>
</dbReference>
<evidence type="ECO:0000313" key="1">
    <source>
        <dbReference type="EMBL" id="KPD32723.1"/>
    </source>
</evidence>
<comment type="caution">
    <text evidence="1">The sequence shown here is derived from an EMBL/GenBank/DDBJ whole genome shotgun (WGS) entry which is preliminary data.</text>
</comment>
<protein>
    <submittedName>
        <fullName evidence="1">Uncharacterized protein</fullName>
    </submittedName>
</protein>
<organism evidence="1 2">
    <name type="scientific">Thermus scotoductus</name>
    <dbReference type="NCBI Taxonomy" id="37636"/>
    <lineage>
        <taxon>Bacteria</taxon>
        <taxon>Thermotogati</taxon>
        <taxon>Deinococcota</taxon>
        <taxon>Deinococci</taxon>
        <taxon>Thermales</taxon>
        <taxon>Thermaceae</taxon>
        <taxon>Thermus</taxon>
    </lineage>
</organism>
<dbReference type="AlphaFoldDB" id="A0A0N1KQP9"/>
<accession>A0A0N1KQP9</accession>
<name>A0A0N1KQP9_THESC</name>
<dbReference type="InterPro" id="IPR035069">
    <property type="entry name" value="TTHA1013/TTHA0281-like"/>
</dbReference>
<proteinExistence type="predicted"/>
<gene>
    <name evidence="1" type="ORF">AN926_02445</name>
</gene>